<name>A0ABY2S0D0_9PSEU</name>
<accession>A0ABY2S0D0</accession>
<proteinExistence type="predicted"/>
<dbReference type="InterPro" id="IPR009057">
    <property type="entry name" value="Homeodomain-like_sf"/>
</dbReference>
<evidence type="ECO:0000313" key="7">
    <source>
        <dbReference type="Proteomes" id="UP000309992"/>
    </source>
</evidence>
<evidence type="ECO:0000313" key="6">
    <source>
        <dbReference type="EMBL" id="TKG65779.1"/>
    </source>
</evidence>
<evidence type="ECO:0000256" key="1">
    <source>
        <dbReference type="ARBA" id="ARBA00023015"/>
    </source>
</evidence>
<dbReference type="InterPro" id="IPR001647">
    <property type="entry name" value="HTH_TetR"/>
</dbReference>
<keyword evidence="1" id="KW-0805">Transcription regulation</keyword>
<dbReference type="PANTHER" id="PTHR30055">
    <property type="entry name" value="HTH-TYPE TRANSCRIPTIONAL REGULATOR RUTR"/>
    <property type="match status" value="1"/>
</dbReference>
<keyword evidence="7" id="KW-1185">Reference proteome</keyword>
<gene>
    <name evidence="6" type="ORF">FCN18_26625</name>
</gene>
<dbReference type="PROSITE" id="PS50977">
    <property type="entry name" value="HTH_TETR_2"/>
    <property type="match status" value="1"/>
</dbReference>
<protein>
    <submittedName>
        <fullName evidence="6">TetR/AcrR family transcriptional regulator</fullName>
    </submittedName>
</protein>
<dbReference type="RefSeq" id="WP_112267982.1">
    <property type="nucleotide sequence ID" value="NZ_SWMS01000017.1"/>
</dbReference>
<sequence>MNPSAARALHVPDSTLDPVPLTRRTRKRNERRDRVYTAAVTLFTEHGFDETSMDDIAVHSGLARTTVFNHFPRKAALLDEWALRRRQRAAAALGDVDPKRRSLPELLGDYFGALAKLNAETREETKALMPPSLKNSNTLLGHSLGSELANLITANGARLRGSADPAQVGHLLALGYYSAVVRWIHHEPPQFALDRELAALVDTVLSGALAD</sequence>
<feature type="domain" description="HTH tetR-type" evidence="5">
    <location>
        <begin position="29"/>
        <end position="89"/>
    </location>
</feature>
<dbReference type="Gene3D" id="1.10.357.10">
    <property type="entry name" value="Tetracycline Repressor, domain 2"/>
    <property type="match status" value="1"/>
</dbReference>
<evidence type="ECO:0000256" key="4">
    <source>
        <dbReference type="PROSITE-ProRule" id="PRU00335"/>
    </source>
</evidence>
<keyword evidence="2 4" id="KW-0238">DNA-binding</keyword>
<dbReference type="PANTHER" id="PTHR30055:SF234">
    <property type="entry name" value="HTH-TYPE TRANSCRIPTIONAL REGULATOR BETI"/>
    <property type="match status" value="1"/>
</dbReference>
<comment type="caution">
    <text evidence="6">The sequence shown here is derived from an EMBL/GenBank/DDBJ whole genome shotgun (WGS) entry which is preliminary data.</text>
</comment>
<keyword evidence="3" id="KW-0804">Transcription</keyword>
<dbReference type="InterPro" id="IPR050109">
    <property type="entry name" value="HTH-type_TetR-like_transc_reg"/>
</dbReference>
<dbReference type="PRINTS" id="PR00455">
    <property type="entry name" value="HTHTETR"/>
</dbReference>
<evidence type="ECO:0000259" key="5">
    <source>
        <dbReference type="PROSITE" id="PS50977"/>
    </source>
</evidence>
<dbReference type="SUPFAM" id="SSF46689">
    <property type="entry name" value="Homeodomain-like"/>
    <property type="match status" value="1"/>
</dbReference>
<dbReference type="Pfam" id="PF00440">
    <property type="entry name" value="TetR_N"/>
    <property type="match status" value="1"/>
</dbReference>
<dbReference type="EMBL" id="SWMS01000017">
    <property type="protein sequence ID" value="TKG65779.1"/>
    <property type="molecule type" value="Genomic_DNA"/>
</dbReference>
<organism evidence="6 7">
    <name type="scientific">Prauserella endophytica</name>
    <dbReference type="NCBI Taxonomy" id="1592324"/>
    <lineage>
        <taxon>Bacteria</taxon>
        <taxon>Bacillati</taxon>
        <taxon>Actinomycetota</taxon>
        <taxon>Actinomycetes</taxon>
        <taxon>Pseudonocardiales</taxon>
        <taxon>Pseudonocardiaceae</taxon>
        <taxon>Prauserella</taxon>
        <taxon>Prauserella coralliicola group</taxon>
    </lineage>
</organism>
<dbReference type="Proteomes" id="UP000309992">
    <property type="component" value="Unassembled WGS sequence"/>
</dbReference>
<evidence type="ECO:0000256" key="2">
    <source>
        <dbReference type="ARBA" id="ARBA00023125"/>
    </source>
</evidence>
<feature type="DNA-binding region" description="H-T-H motif" evidence="4">
    <location>
        <begin position="52"/>
        <end position="71"/>
    </location>
</feature>
<reference evidence="6 7" key="1">
    <citation type="journal article" date="2015" name="Antonie Van Leeuwenhoek">
        <title>Prauserella endophytica sp. nov., an endophytic actinobacterium isolated from Tamarix taklamakanensis.</title>
        <authorList>
            <person name="Liu J.M."/>
            <person name="Habden X."/>
            <person name="Guo L."/>
            <person name="Tuo L."/>
            <person name="Jiang Z.K."/>
            <person name="Liu S.W."/>
            <person name="Liu X.F."/>
            <person name="Chen L."/>
            <person name="Li R.F."/>
            <person name="Zhang Y.Q."/>
            <person name="Sun C.H."/>
        </authorList>
    </citation>
    <scope>NUCLEOTIDE SEQUENCE [LARGE SCALE GENOMIC DNA]</scope>
    <source>
        <strain evidence="6 7">CGMCC 4.7182</strain>
    </source>
</reference>
<evidence type="ECO:0000256" key="3">
    <source>
        <dbReference type="ARBA" id="ARBA00023163"/>
    </source>
</evidence>